<dbReference type="Pfam" id="PF00400">
    <property type="entry name" value="WD40"/>
    <property type="match status" value="2"/>
</dbReference>
<organism evidence="2 3">
    <name type="scientific">Paramecium primaurelia</name>
    <dbReference type="NCBI Taxonomy" id="5886"/>
    <lineage>
        <taxon>Eukaryota</taxon>
        <taxon>Sar</taxon>
        <taxon>Alveolata</taxon>
        <taxon>Ciliophora</taxon>
        <taxon>Intramacronucleata</taxon>
        <taxon>Oligohymenophorea</taxon>
        <taxon>Peniculida</taxon>
        <taxon>Parameciidae</taxon>
        <taxon>Paramecium</taxon>
    </lineage>
</organism>
<dbReference type="EMBL" id="CAJJDM010000087">
    <property type="protein sequence ID" value="CAD8089848.1"/>
    <property type="molecule type" value="Genomic_DNA"/>
</dbReference>
<dbReference type="SMART" id="SM00320">
    <property type="entry name" value="WD40"/>
    <property type="match status" value="2"/>
</dbReference>
<keyword evidence="1" id="KW-0853">WD repeat</keyword>
<evidence type="ECO:0000313" key="2">
    <source>
        <dbReference type="EMBL" id="CAD8089848.1"/>
    </source>
</evidence>
<dbReference type="PROSITE" id="PS50082">
    <property type="entry name" value="WD_REPEATS_2"/>
    <property type="match status" value="2"/>
</dbReference>
<dbReference type="PANTHER" id="PTHR45333">
    <property type="entry name" value="MEMBRANE PROTEIN-RELATED"/>
    <property type="match status" value="1"/>
</dbReference>
<protein>
    <submittedName>
        <fullName evidence="2">Uncharacterized protein</fullName>
    </submittedName>
</protein>
<gene>
    <name evidence="2" type="ORF">PPRIM_AZ9-3.1.T0840166</name>
</gene>
<name>A0A8S1NB51_PARPR</name>
<reference evidence="2" key="1">
    <citation type="submission" date="2021-01" db="EMBL/GenBank/DDBJ databases">
        <authorList>
            <consortium name="Genoscope - CEA"/>
            <person name="William W."/>
        </authorList>
    </citation>
    <scope>NUCLEOTIDE SEQUENCE</scope>
</reference>
<comment type="caution">
    <text evidence="2">The sequence shown here is derived from an EMBL/GenBank/DDBJ whole genome shotgun (WGS) entry which is preliminary data.</text>
</comment>
<dbReference type="PROSITE" id="PS00678">
    <property type="entry name" value="WD_REPEATS_1"/>
    <property type="match status" value="2"/>
</dbReference>
<accession>A0A8S1NB51</accession>
<proteinExistence type="predicted"/>
<dbReference type="AlphaFoldDB" id="A0A8S1NB51"/>
<feature type="repeat" description="WD" evidence="1">
    <location>
        <begin position="205"/>
        <end position="246"/>
    </location>
</feature>
<dbReference type="InterPro" id="IPR019775">
    <property type="entry name" value="WD40_repeat_CS"/>
</dbReference>
<dbReference type="PANTHER" id="PTHR45333:SF1">
    <property type="entry name" value="CHROMOSOME UNDETERMINED SCAFFOLD_625, WHOLE GENOME SHOTGUN SEQUENCE"/>
    <property type="match status" value="1"/>
</dbReference>
<sequence length="294" mass="33405">MKAPFQEEEALADIFGHIKDVDDQMFGVILEKLRNEKVQDIIGYFSDNWNQSQLEQCIIKKGVDITQADKEQKLSVVRNDIKQIIKVLRKLKDHDFNKLDYSSEVKEESKQSLINSIQDNRRIIHFLQLLVQLTSIDETFIQGGSNSLHILVKMKVDLRNNNFENIKIYNTSLIGANFVSGINVNGALLLNCKWTDLKILELNQLHSHNDYIRSVCFSPDGNTLASGGSDCSIRLWDVKTGQQKAKLERITSNISSVCFSPDGNTLASGSDNGSVLLWNLIILFFQIYNRKVII</sequence>
<dbReference type="PROSITE" id="PS50294">
    <property type="entry name" value="WD_REPEATS_REGION"/>
    <property type="match status" value="2"/>
</dbReference>
<evidence type="ECO:0000313" key="3">
    <source>
        <dbReference type="Proteomes" id="UP000688137"/>
    </source>
</evidence>
<dbReference type="InterPro" id="IPR001680">
    <property type="entry name" value="WD40_rpt"/>
</dbReference>
<keyword evidence="3" id="KW-1185">Reference proteome</keyword>
<dbReference type="Proteomes" id="UP000688137">
    <property type="component" value="Unassembled WGS sequence"/>
</dbReference>
<feature type="repeat" description="WD" evidence="1">
    <location>
        <begin position="247"/>
        <end position="280"/>
    </location>
</feature>
<evidence type="ECO:0000256" key="1">
    <source>
        <dbReference type="PROSITE-ProRule" id="PRU00221"/>
    </source>
</evidence>